<feature type="active site" description="Acyl-ester intermediate" evidence="13">
    <location>
        <position position="556"/>
    </location>
</feature>
<dbReference type="GO" id="GO:0019695">
    <property type="term" value="P:choline metabolic process"/>
    <property type="evidence" value="ECO:0007669"/>
    <property type="project" value="TreeGrafter"/>
</dbReference>
<evidence type="ECO:0000256" key="3">
    <source>
        <dbReference type="ARBA" id="ARBA00020419"/>
    </source>
</evidence>
<evidence type="ECO:0000256" key="1">
    <source>
        <dbReference type="ARBA" id="ARBA00005964"/>
    </source>
</evidence>
<feature type="region of interest" description="Disordered" evidence="14">
    <location>
        <begin position="335"/>
        <end position="357"/>
    </location>
</feature>
<feature type="compositionally biased region" description="Polar residues" evidence="14">
    <location>
        <begin position="186"/>
        <end position="200"/>
    </location>
</feature>
<evidence type="ECO:0000256" key="12">
    <source>
        <dbReference type="ARBA" id="ARBA00048484"/>
    </source>
</evidence>
<dbReference type="Pfam" id="PF00135">
    <property type="entry name" value="COesterase"/>
    <property type="match status" value="1"/>
</dbReference>
<comment type="similarity">
    <text evidence="1">Belongs to the type-B carboxylesterase/lipase family.</text>
</comment>
<keyword evidence="7" id="KW-0770">Synapse</keyword>
<name>C0KYM8_LIPBO</name>
<feature type="compositionally biased region" description="Basic and acidic residues" evidence="14">
    <location>
        <begin position="201"/>
        <end position="212"/>
    </location>
</feature>
<evidence type="ECO:0000256" key="9">
    <source>
        <dbReference type="ARBA" id="ARBA00023180"/>
    </source>
</evidence>
<dbReference type="PANTHER" id="PTHR43918:SF12">
    <property type="entry name" value="ACETYLCHOLINESTERASE 1"/>
    <property type="match status" value="1"/>
</dbReference>
<feature type="compositionally biased region" description="Polar residues" evidence="14">
    <location>
        <begin position="125"/>
        <end position="139"/>
    </location>
</feature>
<dbReference type="InterPro" id="IPR050654">
    <property type="entry name" value="AChE-related_enzymes"/>
</dbReference>
<dbReference type="InterPro" id="IPR019826">
    <property type="entry name" value="Carboxylesterase_B_AS"/>
</dbReference>
<keyword evidence="4" id="KW-0719">Serine esterase</keyword>
<keyword evidence="6" id="KW-0531">Neurotransmitter degradation</keyword>
<dbReference type="AlphaFoldDB" id="C0KYM8"/>
<keyword evidence="9" id="KW-0325">Glycoprotein</keyword>
<feature type="region of interest" description="Disordered" evidence="14">
    <location>
        <begin position="151"/>
        <end position="241"/>
    </location>
</feature>
<evidence type="ECO:0000259" key="16">
    <source>
        <dbReference type="Pfam" id="PF00135"/>
    </source>
</evidence>
<proteinExistence type="evidence at transcript level"/>
<dbReference type="PANTHER" id="PTHR43918">
    <property type="entry name" value="ACETYLCHOLINESTERASE"/>
    <property type="match status" value="1"/>
</dbReference>
<dbReference type="InterPro" id="IPR019819">
    <property type="entry name" value="Carboxylesterase_B_CS"/>
</dbReference>
<keyword evidence="15" id="KW-0732">Signal</keyword>
<dbReference type="CDD" id="cd00312">
    <property type="entry name" value="Esterase_lipase"/>
    <property type="match status" value="1"/>
</dbReference>
<feature type="compositionally biased region" description="Basic and acidic residues" evidence="14">
    <location>
        <begin position="218"/>
        <end position="241"/>
    </location>
</feature>
<feature type="compositionally biased region" description="Basic and acidic residues" evidence="14">
    <location>
        <begin position="97"/>
        <end position="124"/>
    </location>
</feature>
<feature type="domain" description="Carboxylesterase type B" evidence="16">
    <location>
        <begin position="361"/>
        <end position="883"/>
    </location>
</feature>
<dbReference type="GO" id="GO:0005615">
    <property type="term" value="C:extracellular space"/>
    <property type="evidence" value="ECO:0007669"/>
    <property type="project" value="TreeGrafter"/>
</dbReference>
<dbReference type="FunFam" id="3.40.50.1820:FF:000029">
    <property type="entry name" value="Acetylcholinesterase"/>
    <property type="match status" value="1"/>
</dbReference>
<organism evidence="17">
    <name type="scientific">Liposcelis bostrychophila</name>
    <name type="common">Booklouse</name>
    <dbReference type="NCBI Taxonomy" id="185214"/>
    <lineage>
        <taxon>Eukaryota</taxon>
        <taxon>Metazoa</taxon>
        <taxon>Ecdysozoa</taxon>
        <taxon>Arthropoda</taxon>
        <taxon>Hexapoda</taxon>
        <taxon>Insecta</taxon>
        <taxon>Pterygota</taxon>
        <taxon>Neoptera</taxon>
        <taxon>Paraneoptera</taxon>
        <taxon>Psocodea</taxon>
        <taxon>Troctomorpha</taxon>
        <taxon>Liposcelidetae</taxon>
        <taxon>Liposcelididae</taxon>
        <taxon>Liposcelis</taxon>
    </lineage>
</organism>
<feature type="compositionally biased region" description="Basic and acidic residues" evidence="14">
    <location>
        <begin position="157"/>
        <end position="185"/>
    </location>
</feature>
<dbReference type="EC" id="3.1.1.7" evidence="2"/>
<comment type="catalytic activity">
    <reaction evidence="12">
        <text>acetylcholine + H2O = choline + acetate + H(+)</text>
        <dbReference type="Rhea" id="RHEA:17561"/>
        <dbReference type="ChEBI" id="CHEBI:15354"/>
        <dbReference type="ChEBI" id="CHEBI:15355"/>
        <dbReference type="ChEBI" id="CHEBI:15377"/>
        <dbReference type="ChEBI" id="CHEBI:15378"/>
        <dbReference type="ChEBI" id="CHEBI:30089"/>
        <dbReference type="EC" id="3.1.1.7"/>
    </reaction>
</comment>
<evidence type="ECO:0000313" key="17">
    <source>
        <dbReference type="EMBL" id="ACN78619.1"/>
    </source>
</evidence>
<sequence length="937" mass="107468">MMLARQQAYLPPILVSILLVIQANQLSGHWSRHTLDEAEGEKTNLDLDPGYYDLDNRGNKEWTKEWENKYYIQENKEKDMKRKIGHREKRIKNLGFHKSENRGKESSKDRGVSETGRSRDHNTKSAENYENIETSTQTVAEYEDFQNTVAFDEYDEKNDNPRIEKPKESYLDVSRDKVGKLKNTKDSFQTVKSNNRNASFQKEKRDEDEGKRRSNMSDSKKTGEINKNFKDVVERRKKENKMLRKEEKIPEFTKRRLQLIDSEDMFDERTGQVLEPSEVVRTRGERSHNARDIVQHDSGDFTERGSMEYGEGSSDVLADGSLDLSRKDRVEFGSRDKDIEREREAKDDYHHEEQKNEEDPLIITTAKGKIHGVTLAAATGKLVDAWLGIPYAQKPLGNLRFRHPRPVERWDPEVLNTTKLPNSCMQILDTVFGDFPGATMWNPNTPLSEDCLYINVVAPKPRPKKAAVMVWIFGGGFYSGTATLDVYDPKTLVSEEKVIVVSMQYRIASLGFLFFDTPDVPGNAGLFDQLMALQWVHDNIHAFGGNPHNVTLFGESAGAVSVSTHLLSPLSRNLFSQAIMESGSPTAPWAIISREESILRGLRLAEAVGCPHNKTQIKAVIECLRNANASVLVNNEWGTLGVCEFPFVPVIDGSFLDETPQKSLANKNFKKTNILMGSNTEEGYYFIIYYLTELLRKEENVYVNRDEFLQAVRELNPYINHVARQAIIFEYTDWLNPDDPVRNRDALDKMVGDYHFTCNVNEFAHRYAETGNNVYMYYFKHRSAANPWPSWTGVMHGDEINYVFGEPLNPKKSYQPQEKVLSKRMMRYWANFAKTGNPSMSEDGTWTDVYWPVHTPFGREYLTLAINNTSTGRGPRLKQCAFWKKYLPQLVAVTSNLNTNNPQPCTSSTNEMFRVLSFDIFTLIISLSKVARHWILQ</sequence>
<feature type="compositionally biased region" description="Basic and acidic residues" evidence="14">
    <location>
        <begin position="280"/>
        <end position="306"/>
    </location>
</feature>
<feature type="active site" description="Charge relay system" evidence="13">
    <location>
        <position position="682"/>
    </location>
</feature>
<keyword evidence="5" id="KW-0378">Hydrolase</keyword>
<feature type="compositionally biased region" description="Basic residues" evidence="14">
    <location>
        <begin position="83"/>
        <end position="92"/>
    </location>
</feature>
<dbReference type="GO" id="GO:0005886">
    <property type="term" value="C:plasma membrane"/>
    <property type="evidence" value="ECO:0007669"/>
    <property type="project" value="TreeGrafter"/>
</dbReference>
<evidence type="ECO:0000256" key="2">
    <source>
        <dbReference type="ARBA" id="ARBA00013276"/>
    </source>
</evidence>
<feature type="region of interest" description="Disordered" evidence="14">
    <location>
        <begin position="81"/>
        <end position="139"/>
    </location>
</feature>
<feature type="region of interest" description="Disordered" evidence="14">
    <location>
        <begin position="280"/>
        <end position="320"/>
    </location>
</feature>
<dbReference type="EMBL" id="FJ647185">
    <property type="protein sequence ID" value="ACN78619.1"/>
    <property type="molecule type" value="mRNA"/>
</dbReference>
<dbReference type="PROSITE" id="PS00941">
    <property type="entry name" value="CARBOXYLESTERASE_B_2"/>
    <property type="match status" value="1"/>
</dbReference>
<reference evidence="17" key="1">
    <citation type="submission" date="2009-01" db="EMBL/GenBank/DDBJ databases">
        <title>Molecular Cloning and Sequence Analysis of Two Acetylcholinesterases from Liposcelis botrychophila (Psocoptera: Liposcelididae).</title>
        <authorList>
            <person name="Tang P."/>
            <person name="Wang J."/>
            <person name="Jiang H."/>
            <person name="Dou W."/>
        </authorList>
    </citation>
    <scope>NUCLEOTIDE SEQUENCE</scope>
</reference>
<evidence type="ECO:0000256" key="11">
    <source>
        <dbReference type="ARBA" id="ARBA00037263"/>
    </source>
</evidence>
<dbReference type="SUPFAM" id="SSF53474">
    <property type="entry name" value="alpha/beta-Hydrolases"/>
    <property type="match status" value="1"/>
</dbReference>
<feature type="active site" description="Charge relay system" evidence="13">
    <location>
        <position position="796"/>
    </location>
</feature>
<evidence type="ECO:0000256" key="8">
    <source>
        <dbReference type="ARBA" id="ARBA00023157"/>
    </source>
</evidence>
<feature type="chain" id="PRO_5007308993" description="Acetylcholinesterase" evidence="15">
    <location>
        <begin position="24"/>
        <end position="937"/>
    </location>
</feature>
<evidence type="ECO:0000256" key="10">
    <source>
        <dbReference type="ARBA" id="ARBA00034103"/>
    </source>
</evidence>
<dbReference type="Gene3D" id="3.40.50.1820">
    <property type="entry name" value="alpha/beta hydrolase"/>
    <property type="match status" value="1"/>
</dbReference>
<dbReference type="PRINTS" id="PR00878">
    <property type="entry name" value="CHOLNESTRASE"/>
</dbReference>
<comment type="subcellular location">
    <subcellularLocation>
        <location evidence="10">Synapse</location>
    </subcellularLocation>
</comment>
<comment type="function">
    <text evidence="11">Rapidly hydrolyzes choline released into the synapse.</text>
</comment>
<dbReference type="GO" id="GO:0003990">
    <property type="term" value="F:acetylcholinesterase activity"/>
    <property type="evidence" value="ECO:0007669"/>
    <property type="project" value="UniProtKB-EC"/>
</dbReference>
<evidence type="ECO:0000256" key="14">
    <source>
        <dbReference type="SAM" id="MobiDB-lite"/>
    </source>
</evidence>
<dbReference type="ESTHER" id="9neop-c0kym8">
    <property type="family name" value="ACHE"/>
</dbReference>
<dbReference type="PROSITE" id="PS00122">
    <property type="entry name" value="CARBOXYLESTERASE_B_1"/>
    <property type="match status" value="1"/>
</dbReference>
<evidence type="ECO:0000256" key="15">
    <source>
        <dbReference type="SAM" id="SignalP"/>
    </source>
</evidence>
<dbReference type="InterPro" id="IPR000997">
    <property type="entry name" value="Cholinesterase"/>
</dbReference>
<evidence type="ECO:0000256" key="5">
    <source>
        <dbReference type="ARBA" id="ARBA00022801"/>
    </source>
</evidence>
<dbReference type="GO" id="GO:0045202">
    <property type="term" value="C:synapse"/>
    <property type="evidence" value="ECO:0007669"/>
    <property type="project" value="UniProtKB-SubCell"/>
</dbReference>
<evidence type="ECO:0000256" key="13">
    <source>
        <dbReference type="PIRSR" id="PIRSR600997-1"/>
    </source>
</evidence>
<feature type="signal peptide" evidence="15">
    <location>
        <begin position="1"/>
        <end position="23"/>
    </location>
</feature>
<dbReference type="GO" id="GO:0006581">
    <property type="term" value="P:acetylcholine catabolic process"/>
    <property type="evidence" value="ECO:0007669"/>
    <property type="project" value="TreeGrafter"/>
</dbReference>
<dbReference type="InterPro" id="IPR029058">
    <property type="entry name" value="AB_hydrolase_fold"/>
</dbReference>
<protein>
    <recommendedName>
        <fullName evidence="3">Acetylcholinesterase</fullName>
        <ecNumber evidence="2">3.1.1.7</ecNumber>
    </recommendedName>
</protein>
<evidence type="ECO:0000256" key="6">
    <source>
        <dbReference type="ARBA" id="ARBA00022867"/>
    </source>
</evidence>
<evidence type="ECO:0000256" key="4">
    <source>
        <dbReference type="ARBA" id="ARBA00022487"/>
    </source>
</evidence>
<accession>C0KYM8</accession>
<evidence type="ECO:0000256" key="7">
    <source>
        <dbReference type="ARBA" id="ARBA00023018"/>
    </source>
</evidence>
<dbReference type="InterPro" id="IPR002018">
    <property type="entry name" value="CarbesteraseB"/>
</dbReference>
<keyword evidence="8" id="KW-1015">Disulfide bond</keyword>